<evidence type="ECO:0000313" key="2">
    <source>
        <dbReference type="EMBL" id="WRT63230.1"/>
    </source>
</evidence>
<evidence type="ECO:0008006" key="4">
    <source>
        <dbReference type="Google" id="ProtNLM"/>
    </source>
</evidence>
<evidence type="ECO:0000313" key="3">
    <source>
        <dbReference type="Proteomes" id="UP001329825"/>
    </source>
</evidence>
<name>A0ABZ1CPU7_9TREE</name>
<proteinExistence type="predicted"/>
<dbReference type="InterPro" id="IPR036514">
    <property type="entry name" value="SGNH_hydro_sf"/>
</dbReference>
<dbReference type="PANTHER" id="PTHR21325:SF31">
    <property type="entry name" value="GH22081P-RELATED"/>
    <property type="match status" value="1"/>
</dbReference>
<dbReference type="InterPro" id="IPR001087">
    <property type="entry name" value="GDSL"/>
</dbReference>
<keyword evidence="1" id="KW-0732">Signal</keyword>
<dbReference type="InterPro" id="IPR038885">
    <property type="entry name" value="PLB1"/>
</dbReference>
<dbReference type="Pfam" id="PF00657">
    <property type="entry name" value="Lipase_GDSL"/>
    <property type="match status" value="1"/>
</dbReference>
<dbReference type="Proteomes" id="UP001329825">
    <property type="component" value="Chromosome 1"/>
</dbReference>
<evidence type="ECO:0000256" key="1">
    <source>
        <dbReference type="SAM" id="SignalP"/>
    </source>
</evidence>
<protein>
    <recommendedName>
        <fullName evidence="4">SGNH hydrolase-type esterase domain-containing protein</fullName>
    </recommendedName>
</protein>
<sequence length="442" mass="48812">MIHLIFFLLSTYILSVTSLPTSSTKHNLPGRFVPYSQLSTCPSLPHKDPPKNAKDVRPDDFKVIMAMGDSITAGLLARGSRNDLVSSIQIQEAAATGMGIGIGVGIGTDKQYHFEIEGKEDYLRKIIPEIAEWRGLSYSIGSDDDSITIPNILKHYNRNVSGTSTGHHSPISCLGTGWDIGCSNHPKEDGLNAAISGSLSAGLMSQVKDYLIPQILELQLEDKDWKYVNLGIGANDVCAFCLTPNATAFPLSGTPKQFASNIKDAINELRKHVPNMIVNIIGLFKVSDIYELTMKDPYCQPPYIPIPNLALECSCALLPGPAGDFTRSKMDELGENYDLAVLEIIKEWEDENDPSFGAVWQPGTAIDLINYPPESLSKIDCFHPSELSHQRVATGFWNRLTLNMEEKYTPIPWEDDPSVRCLKADDRIQVGQVTEYLKRGIK</sequence>
<accession>A0ABZ1CPU7</accession>
<dbReference type="SUPFAM" id="SSF52266">
    <property type="entry name" value="SGNH hydrolase"/>
    <property type="match status" value="1"/>
</dbReference>
<dbReference type="EMBL" id="CP141881">
    <property type="protein sequence ID" value="WRT63230.1"/>
    <property type="molecule type" value="Genomic_DNA"/>
</dbReference>
<dbReference type="GeneID" id="87952264"/>
<gene>
    <name evidence="2" type="ORF">IL334_000133</name>
</gene>
<feature type="chain" id="PRO_5045741727" description="SGNH hydrolase-type esterase domain-containing protein" evidence="1">
    <location>
        <begin position="19"/>
        <end position="442"/>
    </location>
</feature>
<keyword evidence="3" id="KW-1185">Reference proteome</keyword>
<dbReference type="PANTHER" id="PTHR21325">
    <property type="entry name" value="PHOSPHOLIPASE B, PLB1"/>
    <property type="match status" value="1"/>
</dbReference>
<organism evidence="2 3">
    <name type="scientific">Kwoniella shivajii</name>
    <dbReference type="NCBI Taxonomy" id="564305"/>
    <lineage>
        <taxon>Eukaryota</taxon>
        <taxon>Fungi</taxon>
        <taxon>Dikarya</taxon>
        <taxon>Basidiomycota</taxon>
        <taxon>Agaricomycotina</taxon>
        <taxon>Tremellomycetes</taxon>
        <taxon>Tremellales</taxon>
        <taxon>Cryptococcaceae</taxon>
        <taxon>Kwoniella</taxon>
    </lineage>
</organism>
<feature type="signal peptide" evidence="1">
    <location>
        <begin position="1"/>
        <end position="18"/>
    </location>
</feature>
<reference evidence="2 3" key="1">
    <citation type="submission" date="2024-01" db="EMBL/GenBank/DDBJ databases">
        <title>Comparative genomics of Cryptococcus and Kwoniella reveals pathogenesis evolution and contrasting modes of karyotype evolution via chromosome fusion or intercentromeric recombination.</title>
        <authorList>
            <person name="Coelho M.A."/>
            <person name="David-Palma M."/>
            <person name="Shea T."/>
            <person name="Bowers K."/>
            <person name="McGinley-Smith S."/>
            <person name="Mohammad A.W."/>
            <person name="Gnirke A."/>
            <person name="Yurkov A.M."/>
            <person name="Nowrousian M."/>
            <person name="Sun S."/>
            <person name="Cuomo C.A."/>
            <person name="Heitman J."/>
        </authorList>
    </citation>
    <scope>NUCLEOTIDE SEQUENCE [LARGE SCALE GENOMIC DNA]</scope>
    <source>
        <strain evidence="2">CBS 11374</strain>
    </source>
</reference>
<dbReference type="Gene3D" id="3.40.50.1110">
    <property type="entry name" value="SGNH hydrolase"/>
    <property type="match status" value="1"/>
</dbReference>
<dbReference type="RefSeq" id="XP_062787970.1">
    <property type="nucleotide sequence ID" value="XM_062931919.1"/>
</dbReference>